<keyword evidence="6" id="KW-1185">Reference proteome</keyword>
<dbReference type="RefSeq" id="WP_089124098.1">
    <property type="nucleotide sequence ID" value="NZ_BSPV01000003.1"/>
</dbReference>
<reference evidence="6" key="2">
    <citation type="journal article" date="2019" name="Int. J. Syst. Evol. Microbiol.">
        <title>The Global Catalogue of Microorganisms (GCM) 10K type strain sequencing project: providing services to taxonomists for standard genome sequencing and annotation.</title>
        <authorList>
            <consortium name="The Broad Institute Genomics Platform"/>
            <consortium name="The Broad Institute Genome Sequencing Center for Infectious Disease"/>
            <person name="Wu L."/>
            <person name="Ma J."/>
        </authorList>
    </citation>
    <scope>NUCLEOTIDE SEQUENCE [LARGE SCALE GENOMIC DNA]</scope>
    <source>
        <strain evidence="6">NBRC 111146</strain>
    </source>
</reference>
<dbReference type="PANTHER" id="PTHR40940">
    <property type="entry name" value="PROTEIN BATD-RELATED"/>
    <property type="match status" value="1"/>
</dbReference>
<dbReference type="Proteomes" id="UP000319828">
    <property type="component" value="Unassembled WGS sequence"/>
</dbReference>
<evidence type="ECO:0000313" key="3">
    <source>
        <dbReference type="EMBL" id="GLT13705.1"/>
    </source>
</evidence>
<dbReference type="InterPro" id="IPR025738">
    <property type="entry name" value="BatD"/>
</dbReference>
<protein>
    <submittedName>
        <fullName evidence="4">Protein BatD</fullName>
    </submittedName>
</protein>
<reference evidence="3" key="1">
    <citation type="journal article" date="2014" name="Int. J. Syst. Evol. Microbiol.">
        <title>Complete genome of a new Firmicutes species belonging to the dominant human colonic microbiota ('Ruminococcus bicirculans') reveals two chromosomes and a selective capacity to utilize plant glucans.</title>
        <authorList>
            <consortium name="NISC Comparative Sequencing Program"/>
            <person name="Wegmann U."/>
            <person name="Louis P."/>
            <person name="Goesmann A."/>
            <person name="Henrissat B."/>
            <person name="Duncan S.H."/>
            <person name="Flint H.J."/>
        </authorList>
    </citation>
    <scope>NUCLEOTIDE SEQUENCE</scope>
    <source>
        <strain evidence="3">NBRC 111146</strain>
    </source>
</reference>
<reference evidence="3" key="4">
    <citation type="submission" date="2023-01" db="EMBL/GenBank/DDBJ databases">
        <title>Draft genome sequence of Vibrio algivorus strain NBRC 111146.</title>
        <authorList>
            <person name="Sun Q."/>
            <person name="Mori K."/>
        </authorList>
    </citation>
    <scope>NUCLEOTIDE SEQUENCE</scope>
    <source>
        <strain evidence="3">NBRC 111146</strain>
    </source>
</reference>
<dbReference type="OrthoDB" id="5293418at2"/>
<reference evidence="4 5" key="3">
    <citation type="submission" date="2019-07" db="EMBL/GenBank/DDBJ databases">
        <title>The draft genome sequence of Vibrio algivorus M1486.</title>
        <authorList>
            <person name="Meng X."/>
        </authorList>
    </citation>
    <scope>NUCLEOTIDE SEQUENCE [LARGE SCALE GENOMIC DNA]</scope>
    <source>
        <strain evidence="4 5">M1486</strain>
    </source>
</reference>
<keyword evidence="1" id="KW-0472">Membrane</keyword>
<feature type="transmembrane region" description="Helical" evidence="1">
    <location>
        <begin position="301"/>
        <end position="323"/>
    </location>
</feature>
<sequence length="422" mass="48064">MNMNLSRMLAIVGLLFVIISMKMAYAQDEDTSVDKIDGHVVNVKTWIGDEKDDSDKIFATTEQVVLNIDISTPRWFLGSTTIGKIDIPNLVAKQRKLFATNYSTTEKGQSWAHQRWEVTLYPQSSGTFTIPPLPVTVHIAGDDAKKIQGTVWTDKLSFKAHLPNGELTAKDQWFAASDAKITQSWETTKPDLKVGDAITRTINIEANDSLSILLPQTLQAKVSEQYQAYADPAQLTDTSNRGQYVSKRQDRVVYIVQDGGEVAFPPLTVKWWNTNKGTVETIKLSGKSFKVSHTPMSFIKAYWPIMVTLLGSALLLVLVVLGFKRYLKKHDAPLIVRFCRSIWDKDTGQIRLLLYIKWRQATSKQSFSQELHFSDVGEAIVKEHSASVWMQFWRKITKKRHWYKNRSWLRPLDLSNVVEKIK</sequence>
<evidence type="ECO:0000313" key="5">
    <source>
        <dbReference type="Proteomes" id="UP000319828"/>
    </source>
</evidence>
<keyword evidence="1" id="KW-1133">Transmembrane helix</keyword>
<evidence type="ECO:0000313" key="4">
    <source>
        <dbReference type="EMBL" id="TVO34101.1"/>
    </source>
</evidence>
<dbReference type="EMBL" id="BSPV01000003">
    <property type="protein sequence ID" value="GLT13705.1"/>
    <property type="molecule type" value="Genomic_DNA"/>
</dbReference>
<dbReference type="PANTHER" id="PTHR40940:SF1">
    <property type="entry name" value="PROTEIN BATD"/>
    <property type="match status" value="1"/>
</dbReference>
<proteinExistence type="predicted"/>
<comment type="caution">
    <text evidence="4">The sequence shown here is derived from an EMBL/GenBank/DDBJ whole genome shotgun (WGS) entry which is preliminary data.</text>
</comment>
<dbReference type="AlphaFoldDB" id="A0A557P0B3"/>
<dbReference type="EMBL" id="VMKJ01000033">
    <property type="protein sequence ID" value="TVO34101.1"/>
    <property type="molecule type" value="Genomic_DNA"/>
</dbReference>
<gene>
    <name evidence="4" type="ORF">FOF44_14025</name>
    <name evidence="3" type="ORF">GCM10007931_06790</name>
</gene>
<dbReference type="Proteomes" id="UP001157156">
    <property type="component" value="Unassembled WGS sequence"/>
</dbReference>
<feature type="signal peptide" evidence="2">
    <location>
        <begin position="1"/>
        <end position="26"/>
    </location>
</feature>
<evidence type="ECO:0000256" key="1">
    <source>
        <dbReference type="SAM" id="Phobius"/>
    </source>
</evidence>
<name>A0A557P0B3_9VIBR</name>
<keyword evidence="2" id="KW-0732">Signal</keyword>
<organism evidence="4 5">
    <name type="scientific">Vibrio algivorus</name>
    <dbReference type="NCBI Taxonomy" id="1667024"/>
    <lineage>
        <taxon>Bacteria</taxon>
        <taxon>Pseudomonadati</taxon>
        <taxon>Pseudomonadota</taxon>
        <taxon>Gammaproteobacteria</taxon>
        <taxon>Vibrionales</taxon>
        <taxon>Vibrionaceae</taxon>
        <taxon>Vibrio</taxon>
    </lineage>
</organism>
<evidence type="ECO:0000256" key="2">
    <source>
        <dbReference type="SAM" id="SignalP"/>
    </source>
</evidence>
<feature type="chain" id="PRO_5022052286" evidence="2">
    <location>
        <begin position="27"/>
        <end position="422"/>
    </location>
</feature>
<keyword evidence="1" id="KW-0812">Transmembrane</keyword>
<accession>A0A557P0B3</accession>
<dbReference type="Pfam" id="PF13584">
    <property type="entry name" value="BatD"/>
    <property type="match status" value="1"/>
</dbReference>
<evidence type="ECO:0000313" key="6">
    <source>
        <dbReference type="Proteomes" id="UP001157156"/>
    </source>
</evidence>